<protein>
    <submittedName>
        <fullName evidence="1">Uncharacterized protein</fullName>
    </submittedName>
</protein>
<comment type="caution">
    <text evidence="1">The sequence shown here is derived from an EMBL/GenBank/DDBJ whole genome shotgun (WGS) entry which is preliminary data.</text>
</comment>
<gene>
    <name evidence="1" type="ORF">WN50_00295</name>
</gene>
<dbReference type="AlphaFoldDB" id="A0A0F5YM38"/>
<sequence>MSAKALQIVLQLVQLLVFTKAQAKIPRVLTGSGLILIPALTVEFVCKFAPLSVQFSQKKDLGCRKLPAN</sequence>
<evidence type="ECO:0000313" key="2">
    <source>
        <dbReference type="Proteomes" id="UP000033607"/>
    </source>
</evidence>
<dbReference type="EMBL" id="LATL02000203">
    <property type="protein sequence ID" value="KKD39994.1"/>
    <property type="molecule type" value="Genomic_DNA"/>
</dbReference>
<reference evidence="1 2" key="1">
    <citation type="submission" date="2015-06" db="EMBL/GenBank/DDBJ databases">
        <title>Draft genome assembly of filamentous brackish cyanobacterium Limnoraphis robusta strain CS-951.</title>
        <authorList>
            <person name="Willis A."/>
            <person name="Parks M."/>
            <person name="Burford M.A."/>
        </authorList>
    </citation>
    <scope>NUCLEOTIDE SEQUENCE [LARGE SCALE GENOMIC DNA]</scope>
    <source>
        <strain evidence="1 2">CS-951</strain>
    </source>
</reference>
<accession>A0A0F5YM38</accession>
<dbReference type="Proteomes" id="UP000033607">
    <property type="component" value="Unassembled WGS sequence"/>
</dbReference>
<proteinExistence type="predicted"/>
<organism evidence="1 2">
    <name type="scientific">Limnoraphis robusta CS-951</name>
    <dbReference type="NCBI Taxonomy" id="1637645"/>
    <lineage>
        <taxon>Bacteria</taxon>
        <taxon>Bacillati</taxon>
        <taxon>Cyanobacteriota</taxon>
        <taxon>Cyanophyceae</taxon>
        <taxon>Oscillatoriophycideae</taxon>
        <taxon>Oscillatoriales</taxon>
        <taxon>Sirenicapillariaceae</taxon>
        <taxon>Limnoraphis</taxon>
    </lineage>
</organism>
<evidence type="ECO:0000313" key="1">
    <source>
        <dbReference type="EMBL" id="KKD39994.1"/>
    </source>
</evidence>
<name>A0A0F5YM38_9CYAN</name>